<dbReference type="GO" id="GO:0005507">
    <property type="term" value="F:copper ion binding"/>
    <property type="evidence" value="ECO:0007669"/>
    <property type="project" value="TreeGrafter"/>
</dbReference>
<dbReference type="PANTHER" id="PTHR23419:SF8">
    <property type="entry name" value="FI09726P"/>
    <property type="match status" value="1"/>
</dbReference>
<dbReference type="GO" id="GO:0010038">
    <property type="term" value="P:response to metal ion"/>
    <property type="evidence" value="ECO:0007669"/>
    <property type="project" value="InterPro"/>
</dbReference>
<dbReference type="Gene3D" id="3.30.70.120">
    <property type="match status" value="1"/>
</dbReference>
<organism evidence="2">
    <name type="scientific">uncultured Chthoniobacterales bacterium</name>
    <dbReference type="NCBI Taxonomy" id="1836801"/>
    <lineage>
        <taxon>Bacteria</taxon>
        <taxon>Pseudomonadati</taxon>
        <taxon>Verrucomicrobiota</taxon>
        <taxon>Spartobacteria</taxon>
        <taxon>Chthoniobacterales</taxon>
        <taxon>environmental samples</taxon>
    </lineage>
</organism>
<protein>
    <submittedName>
        <fullName evidence="2">Periplasmic divalent cation tolerance protein CutA</fullName>
    </submittedName>
</protein>
<gene>
    <name evidence="2" type="ORF">AVDCRST_MAG42-1899</name>
</gene>
<accession>A0A6J4I9L7</accession>
<dbReference type="AlphaFoldDB" id="A0A6J4I9L7"/>
<proteinExistence type="inferred from homology"/>
<sequence>MAEEILLAMSTFPDAQIARSVSRQLVEQKLAACANIGGCVESIYHWQGQIEEAQETLVLFKTTRSRFEEFQRVLRSLHPYEVPEIVALRIADGFPGYLQWVESSCA</sequence>
<comment type="similarity">
    <text evidence="1">Belongs to the CutA family.</text>
</comment>
<dbReference type="EMBL" id="CADCTA010000070">
    <property type="protein sequence ID" value="CAA9244646.1"/>
    <property type="molecule type" value="Genomic_DNA"/>
</dbReference>
<dbReference type="InterPro" id="IPR015867">
    <property type="entry name" value="N-reg_PII/ATP_PRibTrfase_C"/>
</dbReference>
<reference evidence="2" key="1">
    <citation type="submission" date="2020-02" db="EMBL/GenBank/DDBJ databases">
        <authorList>
            <person name="Meier V. D."/>
        </authorList>
    </citation>
    <scope>NUCLEOTIDE SEQUENCE</scope>
    <source>
        <strain evidence="2">AVDCRST_MAG42</strain>
    </source>
</reference>
<name>A0A6J4I9L7_9BACT</name>
<dbReference type="InterPro" id="IPR011322">
    <property type="entry name" value="N-reg_PII-like_a/b"/>
</dbReference>
<dbReference type="Pfam" id="PF03091">
    <property type="entry name" value="CutA1"/>
    <property type="match status" value="1"/>
</dbReference>
<dbReference type="InterPro" id="IPR004323">
    <property type="entry name" value="Ion_tolerance_CutA"/>
</dbReference>
<dbReference type="PANTHER" id="PTHR23419">
    <property type="entry name" value="DIVALENT CATION TOLERANCE CUTA-RELATED"/>
    <property type="match status" value="1"/>
</dbReference>
<dbReference type="SUPFAM" id="SSF54913">
    <property type="entry name" value="GlnB-like"/>
    <property type="match status" value="1"/>
</dbReference>
<evidence type="ECO:0000313" key="2">
    <source>
        <dbReference type="EMBL" id="CAA9244646.1"/>
    </source>
</evidence>
<evidence type="ECO:0000256" key="1">
    <source>
        <dbReference type="ARBA" id="ARBA00010169"/>
    </source>
</evidence>